<dbReference type="EMBL" id="BAAARW010000016">
    <property type="protein sequence ID" value="GAA2425801.1"/>
    <property type="molecule type" value="Genomic_DNA"/>
</dbReference>
<protein>
    <recommendedName>
        <fullName evidence="1">DUF397 domain-containing protein</fullName>
    </recommendedName>
</protein>
<comment type="caution">
    <text evidence="2">The sequence shown here is derived from an EMBL/GenBank/DDBJ whole genome shotgun (WGS) entry which is preliminary data.</text>
</comment>
<dbReference type="InterPro" id="IPR007278">
    <property type="entry name" value="DUF397"/>
</dbReference>
<sequence>MTDLKRANWRKSSYSGQEGGTCVELADLPLSVGVRDSTDPDGTVLTFDRKSVAGLVSRIKAGDLDL</sequence>
<evidence type="ECO:0000313" key="3">
    <source>
        <dbReference type="Proteomes" id="UP001501231"/>
    </source>
</evidence>
<evidence type="ECO:0000259" key="1">
    <source>
        <dbReference type="Pfam" id="PF04149"/>
    </source>
</evidence>
<reference evidence="3" key="1">
    <citation type="journal article" date="2019" name="Int. J. Syst. Evol. Microbiol.">
        <title>The Global Catalogue of Microorganisms (GCM) 10K type strain sequencing project: providing services to taxonomists for standard genome sequencing and annotation.</title>
        <authorList>
            <consortium name="The Broad Institute Genomics Platform"/>
            <consortium name="The Broad Institute Genome Sequencing Center for Infectious Disease"/>
            <person name="Wu L."/>
            <person name="Ma J."/>
        </authorList>
    </citation>
    <scope>NUCLEOTIDE SEQUENCE [LARGE SCALE GENOMIC DNA]</scope>
    <source>
        <strain evidence="3">JCM 3325</strain>
    </source>
</reference>
<gene>
    <name evidence="2" type="ORF">GCM10010191_42730</name>
</gene>
<feature type="domain" description="DUF397" evidence="1">
    <location>
        <begin position="7"/>
        <end position="60"/>
    </location>
</feature>
<keyword evidence="3" id="KW-1185">Reference proteome</keyword>
<accession>A0ABP5WHW8</accession>
<dbReference type="Proteomes" id="UP001501231">
    <property type="component" value="Unassembled WGS sequence"/>
</dbReference>
<name>A0ABP5WHW8_9ACTN</name>
<evidence type="ECO:0000313" key="2">
    <source>
        <dbReference type="EMBL" id="GAA2425801.1"/>
    </source>
</evidence>
<organism evidence="2 3">
    <name type="scientific">Actinomadura vinacea</name>
    <dbReference type="NCBI Taxonomy" id="115336"/>
    <lineage>
        <taxon>Bacteria</taxon>
        <taxon>Bacillati</taxon>
        <taxon>Actinomycetota</taxon>
        <taxon>Actinomycetes</taxon>
        <taxon>Streptosporangiales</taxon>
        <taxon>Thermomonosporaceae</taxon>
        <taxon>Actinomadura</taxon>
    </lineage>
</organism>
<proteinExistence type="predicted"/>
<dbReference type="Pfam" id="PF04149">
    <property type="entry name" value="DUF397"/>
    <property type="match status" value="1"/>
</dbReference>